<evidence type="ECO:0000313" key="2">
    <source>
        <dbReference type="Proteomes" id="UP000480178"/>
    </source>
</evidence>
<keyword evidence="2" id="KW-1185">Reference proteome</keyword>
<proteinExistence type="predicted"/>
<sequence length="318" mass="35621">MNVVTRIKVSLIWVVTLLPVASFGQSAIPIGTMPLQYNSSFAGSNGDSRISSLIGYERYFQDSRATSYTMSTTYDQFVPTIRSGIGITSGFSALHVPASGGWPDANPRNGYISLAIAPKFSIKGKYTISPSLNFGYSQSWNLRYGGYVDGVLVLRKVQAHTISSGAAILFNSNKYYIGYSVSLGGKNFFSDTTSSRTWDIINDYSSFLQLGYTFQRSSSSKFSFTPQLVLGAYKDNYENRFRIRLEAFILNFRYQKFIWGLNDGGIHLGWQNDKLRFMWTNGLGSLIRNNDSRSYSTSLAFRYLIPSALEKKYTMPGQ</sequence>
<dbReference type="EMBL" id="CP048222">
    <property type="protein sequence ID" value="QHT67950.1"/>
    <property type="molecule type" value="Genomic_DNA"/>
</dbReference>
<dbReference type="AlphaFoldDB" id="A0A6C0GJY9"/>
<reference evidence="1 2" key="1">
    <citation type="submission" date="2020-01" db="EMBL/GenBank/DDBJ databases">
        <authorList>
            <person name="Kim M.K."/>
        </authorList>
    </citation>
    <scope>NUCLEOTIDE SEQUENCE [LARGE SCALE GENOMIC DNA]</scope>
    <source>
        <strain evidence="1 2">172606-1</strain>
    </source>
</reference>
<protein>
    <recommendedName>
        <fullName evidence="3">Type IX secretion system membrane protein PorP/SprF</fullName>
    </recommendedName>
</protein>
<gene>
    <name evidence="1" type="ORF">GXP67_15535</name>
</gene>
<organism evidence="1 2">
    <name type="scientific">Rhodocytophaga rosea</name>
    <dbReference type="NCBI Taxonomy" id="2704465"/>
    <lineage>
        <taxon>Bacteria</taxon>
        <taxon>Pseudomonadati</taxon>
        <taxon>Bacteroidota</taxon>
        <taxon>Cytophagia</taxon>
        <taxon>Cytophagales</taxon>
        <taxon>Rhodocytophagaceae</taxon>
        <taxon>Rhodocytophaga</taxon>
    </lineage>
</organism>
<evidence type="ECO:0000313" key="1">
    <source>
        <dbReference type="EMBL" id="QHT67950.1"/>
    </source>
</evidence>
<dbReference type="Proteomes" id="UP000480178">
    <property type="component" value="Chromosome"/>
</dbReference>
<name>A0A6C0GJY9_9BACT</name>
<evidence type="ECO:0008006" key="3">
    <source>
        <dbReference type="Google" id="ProtNLM"/>
    </source>
</evidence>
<dbReference type="KEGG" id="rhoz:GXP67_15535"/>
<dbReference type="RefSeq" id="WP_162443971.1">
    <property type="nucleotide sequence ID" value="NZ_CP048222.1"/>
</dbReference>
<accession>A0A6C0GJY9</accession>